<evidence type="ECO:0000313" key="2">
    <source>
        <dbReference type="EMBL" id="BDT62434.1"/>
    </source>
</evidence>
<accession>A0A9C7C634</accession>
<feature type="compositionally biased region" description="Basic and acidic residues" evidence="1">
    <location>
        <begin position="135"/>
        <end position="145"/>
    </location>
</feature>
<feature type="region of interest" description="Disordered" evidence="1">
    <location>
        <begin position="135"/>
        <end position="155"/>
    </location>
</feature>
<feature type="region of interest" description="Disordered" evidence="1">
    <location>
        <begin position="274"/>
        <end position="294"/>
    </location>
</feature>
<protein>
    <submittedName>
        <fullName evidence="2">Wsv220-like protein</fullName>
    </submittedName>
</protein>
<sequence length="768" mass="85347">MTQSNRVSFLINTITRCQRLATRGMGGSGRAIDRSLKGHILAAETLWSQATEKVKTAEEDPGDESNEHHVDLGLLADGPPLNGGRASSQKAEYAHVLVANVTTHLNYLGIAATVIVRDLKRVLLSSRDRGIIERENLSQQREENRGTSPVPVMDCRPHPFGGIQPPSIEEVTQTLGHVVEEMEFETTLDTETIAVALEALDAEHRTFHRENVLNNAFVHAEAESATAREETFNGIFVLSDNYENWQKAALDGYSASGASLSLLSSRHPFVDVHPGVVKRGPNDPTSWRPQKPSPDENFFSSPTAGFPFIGLWGPDGQGVDRETLFDFLGSVVAPHVDLAAAAAIITCHLRRHLECMSSVLFCRATGFDDGLDKCPDLPVGYETWPVWQRLKIMLDWFTLIWRVVIYSHEKIKDALDGNRGELTALAALLESWPPVFFNDEWLFDTFLGQWPGSTRELSDPATVAGLISTAILVPPGYHHPVFGRGVVNNTGISLWHRLSFDSATYLCSAVLGRARREEIAGTFMLVGRHHYKLQSQKHQKYQYRHHHHHRKKQQLPDECDGCDIMTPILLPLKQKSSARGSTSSSGSSETIQNPFLCNPLYRIKIVWTGDTGEHLLIGTDLLNECLTIMEPILQRGHDQKSVEWMTLRLFAIDEIESNVDNLWIKLLRYNASDVTTDDRSLLVKRLLNNARMENDIARNKLGKAVEMLDGGLAEAALGIERDEKTLAAVNERRMGSARAAETALFEVAAWTSAADAIMEAIASFPTFC</sequence>
<proteinExistence type="predicted"/>
<feature type="region of interest" description="Disordered" evidence="1">
    <location>
        <begin position="52"/>
        <end position="73"/>
    </location>
</feature>
<name>A0A9C7C634_9VIRU</name>
<organism evidence="2">
    <name type="scientific">Melicertus latisulcatus pemonivirus</name>
    <dbReference type="NCBI Taxonomy" id="2984278"/>
    <lineage>
        <taxon>Viruses</taxon>
        <taxon>Viruses incertae sedis</taxon>
        <taxon>Naldaviricetes</taxon>
        <taxon>Nimaviridae</taxon>
    </lineage>
</organism>
<reference evidence="2" key="1">
    <citation type="submission" date="2022-10" db="EMBL/GenBank/DDBJ databases">
        <title>Genome sequences of endogenous nimaviruses in decapod crustaceans.</title>
        <authorList>
            <person name="Kawato S."/>
            <person name="Nozaki R."/>
            <person name="Kondo H."/>
            <person name="Hirono I."/>
        </authorList>
    </citation>
    <scope>NUCLEOTIDE SEQUENCE</scope>
    <source>
        <strain evidence="2">Okinawa2016</strain>
    </source>
</reference>
<evidence type="ECO:0000256" key="1">
    <source>
        <dbReference type="SAM" id="MobiDB-lite"/>
    </source>
</evidence>
<dbReference type="EMBL" id="LC738875">
    <property type="protein sequence ID" value="BDT62434.1"/>
    <property type="molecule type" value="Genomic_DNA"/>
</dbReference>